<feature type="region of interest" description="Disordered" evidence="7">
    <location>
        <begin position="938"/>
        <end position="1003"/>
    </location>
</feature>
<keyword evidence="12" id="KW-1185">Reference proteome</keyword>
<evidence type="ECO:0000256" key="3">
    <source>
        <dbReference type="ARBA" id="ARBA00022737"/>
    </source>
</evidence>
<dbReference type="PANTHER" id="PTHR19325:SF555">
    <property type="entry name" value="HIG-ANCHORING SCAFFOLD PROTEIN, ISOFORM G"/>
    <property type="match status" value="1"/>
</dbReference>
<feature type="domain" description="Sushi" evidence="9">
    <location>
        <begin position="369"/>
        <end position="428"/>
    </location>
</feature>
<feature type="disulfide bond" evidence="6">
    <location>
        <begin position="339"/>
        <end position="366"/>
    </location>
</feature>
<dbReference type="FunFam" id="2.10.70.10:FF:000014">
    <property type="entry name" value="Membrane cofactor protein"/>
    <property type="match status" value="1"/>
</dbReference>
<dbReference type="InterPro" id="IPR000436">
    <property type="entry name" value="Sushi_SCR_CCP_dom"/>
</dbReference>
<dbReference type="OrthoDB" id="5804959at2759"/>
<feature type="domain" description="Sushi" evidence="9">
    <location>
        <begin position="560"/>
        <end position="631"/>
    </location>
</feature>
<evidence type="ECO:0000256" key="6">
    <source>
        <dbReference type="PROSITE-ProRule" id="PRU00302"/>
    </source>
</evidence>
<feature type="compositionally biased region" description="Basic residues" evidence="7">
    <location>
        <begin position="829"/>
        <end position="838"/>
    </location>
</feature>
<dbReference type="OMA" id="MKAVFKC"/>
<gene>
    <name evidence="11" type="primary">100117599</name>
</gene>
<feature type="compositionally biased region" description="Basic and acidic residues" evidence="7">
    <location>
        <begin position="684"/>
        <end position="693"/>
    </location>
</feature>
<feature type="domain" description="Sushi" evidence="9">
    <location>
        <begin position="123"/>
        <end position="180"/>
    </location>
</feature>
<organism evidence="11 12">
    <name type="scientific">Nasonia vitripennis</name>
    <name type="common">Parasitic wasp</name>
    <dbReference type="NCBI Taxonomy" id="7425"/>
    <lineage>
        <taxon>Eukaryota</taxon>
        <taxon>Metazoa</taxon>
        <taxon>Ecdysozoa</taxon>
        <taxon>Arthropoda</taxon>
        <taxon>Hexapoda</taxon>
        <taxon>Insecta</taxon>
        <taxon>Pterygota</taxon>
        <taxon>Neoptera</taxon>
        <taxon>Endopterygota</taxon>
        <taxon>Hymenoptera</taxon>
        <taxon>Apocrita</taxon>
        <taxon>Proctotrupomorpha</taxon>
        <taxon>Chalcidoidea</taxon>
        <taxon>Pteromalidae</taxon>
        <taxon>Pteromalinae</taxon>
        <taxon>Nasonia</taxon>
    </lineage>
</organism>
<feature type="compositionally biased region" description="Low complexity" evidence="7">
    <location>
        <begin position="973"/>
        <end position="1003"/>
    </location>
</feature>
<keyword evidence="2 8" id="KW-0732">Signal</keyword>
<feature type="compositionally biased region" description="Polar residues" evidence="7">
    <location>
        <begin position="694"/>
        <end position="704"/>
    </location>
</feature>
<feature type="domain" description="Sushi" evidence="9">
    <location>
        <begin position="184"/>
        <end position="248"/>
    </location>
</feature>
<dbReference type="PROSITE" id="PS50923">
    <property type="entry name" value="SUSHI"/>
    <property type="match status" value="7"/>
</dbReference>
<dbReference type="PANTHER" id="PTHR19325">
    <property type="entry name" value="COMPLEMENT COMPONENT-RELATED SUSHI DOMAIN-CONTAINING"/>
    <property type="match status" value="1"/>
</dbReference>
<feature type="disulfide bond" evidence="6">
    <location>
        <begin position="151"/>
        <end position="178"/>
    </location>
</feature>
<evidence type="ECO:0000256" key="8">
    <source>
        <dbReference type="SAM" id="SignalP"/>
    </source>
</evidence>
<dbReference type="GO" id="GO:0030414">
    <property type="term" value="F:peptidase inhibitor activity"/>
    <property type="evidence" value="ECO:0007669"/>
    <property type="project" value="InterPro"/>
</dbReference>
<feature type="domain" description="Sushi" evidence="9">
    <location>
        <begin position="249"/>
        <end position="307"/>
    </location>
</feature>
<feature type="signal peptide" evidence="8">
    <location>
        <begin position="1"/>
        <end position="27"/>
    </location>
</feature>
<dbReference type="AlphaFoldDB" id="A0A7M7GC93"/>
<keyword evidence="3" id="KW-0677">Repeat</keyword>
<evidence type="ECO:0000256" key="1">
    <source>
        <dbReference type="ARBA" id="ARBA00022659"/>
    </source>
</evidence>
<evidence type="ECO:0000256" key="5">
    <source>
        <dbReference type="ARBA" id="ARBA00023180"/>
    </source>
</evidence>
<keyword evidence="4 6" id="KW-1015">Disulfide bond</keyword>
<feature type="region of interest" description="Disordered" evidence="7">
    <location>
        <begin position="829"/>
        <end position="866"/>
    </location>
</feature>
<dbReference type="InterPro" id="IPR050350">
    <property type="entry name" value="Compl-Cell_Adhes-Reg"/>
</dbReference>
<name>A0A7M7GC93_NASVI</name>
<dbReference type="CDD" id="cd00033">
    <property type="entry name" value="CCP"/>
    <property type="match status" value="7"/>
</dbReference>
<dbReference type="Pfam" id="PF00084">
    <property type="entry name" value="Sushi"/>
    <property type="match status" value="7"/>
</dbReference>
<sequence length="1138" mass="127935">MRRARVTLLLLALLGLMLLMTISVAEAKLQQQQTVNADDDDDDDDDDWEEDNYPSKPEIDDDGRVYKNPRNSPSAHCPRDIELALILGQKCLRKCSTDEDCKSKKKKCRCDGICGMTCIKPDRECPELTEIEHGVMVVSGRFFGDRANYTCDPGYIAVGLSERICRADGHWTGVPPTCKKDPQSFCGVPNKLPNARHNALPEQTSFDVDSMVQYFCDHGYETKGSPKAKCLMTEGVASWYGPDITCEARSCGPPADILNGWHAGECYNYDCHVSYHCADGYELVGKAEKICVADGTWLPAELPKCVEVTSVECDPPENPVNGKAIYTSYAYNSVVSYECTPGYTIVGAATRRCSADGKWTGQVPACREINCGLPGTLYNGWIDNIENGTGMGASLIFRCKERMKLEGHSSSLCQMDGKWRYPLPQCLAPCIVPHIDRGHVYVASDERDHINNVTVAEHGKRLVVECVQDYEFAAASITPVVCNNGTWSIVPTCSPARCKLMPKPPKNGMVIAPKTDHGMKAVFKCKDGFELVGGGPYNNSYSVECQYGNWTGDIPHCIEVYCPFPGYVQNGKVLLVGNMGVYDYRPYVKKVVNNKQIMYDCDKGYYLSEGPPGATCIGGSWSPKELPKCTLGQHPRIRWNRRRRSIGADKNETVVMAYRKFIDFFRKIGKKLLELEMEKSHEAMMNSARKEVNRTSNSTGHQLTSSSNSSSGSNFVAHRNGSSKAHASKARTRDEKMIDFLRIVYRKLQRIDSRHASNDTNVTMHELLNVLSKNFFHVDLSEPRRNASGKAHDSYESKSQREFTKLKREFERIMKFYNKSLRWSEKHLRKDLRKKKKSQQQQQGHQKDAEKDKQKTKEKKKEKQHKSPNYYKGFYEFINDYVSQKLTALEAQNATEELIRKMRIDKISVRNGTMFTVGEIYTFFKHIIEAKLNSSKADNETVSTAATTTTGNTSTTSTTTDSRTTAWPYPGASKKVSPTKSPRKTSTFSPPRPTTTAPAPTTIATPKMNNLIVSENEIPALEIENSGEKPRSKRIRDASTRSPIAEVRRKLLSINHPLGGGESASFAFKSELARQQQGRFKRFLPVNAELAENQMFLKNLYLNAYEEEYKANVKRSMSLNNQRASIWSREATSQRQIN</sequence>
<feature type="domain" description="Sushi" evidence="9">
    <location>
        <begin position="311"/>
        <end position="368"/>
    </location>
</feature>
<feature type="domain" description="WAP" evidence="10">
    <location>
        <begin position="69"/>
        <end position="122"/>
    </location>
</feature>
<evidence type="ECO:0000256" key="2">
    <source>
        <dbReference type="ARBA" id="ARBA00022729"/>
    </source>
</evidence>
<dbReference type="Pfam" id="PF00095">
    <property type="entry name" value="WAP"/>
    <property type="match status" value="1"/>
</dbReference>
<dbReference type="EnsemblMetazoa" id="XM_001601738">
    <property type="protein sequence ID" value="XP_001601788"/>
    <property type="gene ID" value="LOC100117599"/>
</dbReference>
<dbReference type="PROSITE" id="PS51390">
    <property type="entry name" value="WAP"/>
    <property type="match status" value="1"/>
</dbReference>
<dbReference type="Gene3D" id="2.10.70.10">
    <property type="entry name" value="Complement Module, domain 1"/>
    <property type="match status" value="8"/>
</dbReference>
<dbReference type="GO" id="GO:0005576">
    <property type="term" value="C:extracellular region"/>
    <property type="evidence" value="ECO:0007669"/>
    <property type="project" value="InterPro"/>
</dbReference>
<evidence type="ECO:0000259" key="10">
    <source>
        <dbReference type="PROSITE" id="PS51390"/>
    </source>
</evidence>
<proteinExistence type="predicted"/>
<feature type="disulfide bond" evidence="6">
    <location>
        <begin position="399"/>
        <end position="426"/>
    </location>
</feature>
<evidence type="ECO:0000259" key="9">
    <source>
        <dbReference type="PROSITE" id="PS50923"/>
    </source>
</evidence>
<reference evidence="11" key="1">
    <citation type="submission" date="2021-01" db="UniProtKB">
        <authorList>
            <consortium name="EnsemblMetazoa"/>
        </authorList>
    </citation>
    <scope>IDENTIFICATION</scope>
</reference>
<evidence type="ECO:0000313" key="11">
    <source>
        <dbReference type="EnsemblMetazoa" id="XP_001601788"/>
    </source>
</evidence>
<evidence type="ECO:0000256" key="4">
    <source>
        <dbReference type="ARBA" id="ARBA00023157"/>
    </source>
</evidence>
<feature type="compositionally biased region" description="Acidic residues" evidence="7">
    <location>
        <begin position="37"/>
        <end position="52"/>
    </location>
</feature>
<keyword evidence="1 6" id="KW-0768">Sushi</keyword>
<evidence type="ECO:0000256" key="7">
    <source>
        <dbReference type="SAM" id="MobiDB-lite"/>
    </source>
</evidence>
<feature type="compositionally biased region" description="Low complexity" evidence="7">
    <location>
        <begin position="705"/>
        <end position="714"/>
    </location>
</feature>
<feature type="region of interest" description="Disordered" evidence="7">
    <location>
        <begin position="31"/>
        <end position="74"/>
    </location>
</feature>
<feature type="compositionally biased region" description="Low complexity" evidence="7">
    <location>
        <begin position="941"/>
        <end position="966"/>
    </location>
</feature>
<dbReference type="Proteomes" id="UP000002358">
    <property type="component" value="Chromosome 3"/>
</dbReference>
<evidence type="ECO:0000313" key="12">
    <source>
        <dbReference type="Proteomes" id="UP000002358"/>
    </source>
</evidence>
<comment type="caution">
    <text evidence="6">Lacks conserved residue(s) required for the propagation of feature annotation.</text>
</comment>
<dbReference type="InterPro" id="IPR035976">
    <property type="entry name" value="Sushi/SCR/CCP_sf"/>
</dbReference>
<protein>
    <recommendedName>
        <fullName evidence="13">Sushi, von Willebrand factor type A, EGF and pentraxin domain-containing protein 1</fullName>
    </recommendedName>
</protein>
<accession>A0A7M7GC93</accession>
<feature type="chain" id="PRO_5029610882" description="Sushi, von Willebrand factor type A, EGF and pentraxin domain-containing protein 1" evidence="8">
    <location>
        <begin position="28"/>
        <end position="1138"/>
    </location>
</feature>
<keyword evidence="5" id="KW-0325">Glycoprotein</keyword>
<feature type="domain" description="Sushi" evidence="9">
    <location>
        <begin position="496"/>
        <end position="559"/>
    </location>
</feature>
<dbReference type="SMART" id="SM00032">
    <property type="entry name" value="CCP"/>
    <property type="match status" value="8"/>
</dbReference>
<feature type="region of interest" description="Disordered" evidence="7">
    <location>
        <begin position="684"/>
        <end position="731"/>
    </location>
</feature>
<dbReference type="KEGG" id="nvi:100117599"/>
<dbReference type="InterPro" id="IPR008197">
    <property type="entry name" value="WAP_dom"/>
</dbReference>
<evidence type="ECO:0008006" key="13">
    <source>
        <dbReference type="Google" id="ProtNLM"/>
    </source>
</evidence>
<dbReference type="InParanoid" id="A0A7M7GC93"/>
<dbReference type="SUPFAM" id="SSF57535">
    <property type="entry name" value="Complement control module/SCR domain"/>
    <property type="match status" value="8"/>
</dbReference>
<feature type="compositionally biased region" description="Basic and acidic residues" evidence="7">
    <location>
        <begin position="845"/>
        <end position="861"/>
    </location>
</feature>